<evidence type="ECO:0000259" key="8">
    <source>
        <dbReference type="PROSITE" id="PS51489"/>
    </source>
</evidence>
<dbReference type="InterPro" id="IPR008271">
    <property type="entry name" value="Ser/Thr_kinase_AS"/>
</dbReference>
<gene>
    <name evidence="10" type="primary">LOC111138042</name>
</gene>
<dbReference type="GO" id="GO:0004672">
    <property type="term" value="F:protein kinase activity"/>
    <property type="evidence" value="ECO:0007669"/>
    <property type="project" value="InterPro"/>
</dbReference>
<dbReference type="GO" id="GO:0005524">
    <property type="term" value="F:ATP binding"/>
    <property type="evidence" value="ECO:0007669"/>
    <property type="project" value="InterPro"/>
</dbReference>
<proteinExistence type="predicted"/>
<dbReference type="Proteomes" id="UP000694844">
    <property type="component" value="Chromosome 5"/>
</dbReference>
<dbReference type="PANTHER" id="PTHR14030:SF4">
    <property type="entry name" value="BUB1 KINASE, ISOFORM A-RELATED"/>
    <property type="match status" value="1"/>
</dbReference>
<dbReference type="SMART" id="SM00220">
    <property type="entry name" value="S_TKc"/>
    <property type="match status" value="1"/>
</dbReference>
<dbReference type="FunFam" id="1.25.40.430:FF:000003">
    <property type="entry name" value="Checkpoint serine/threonine-protein kinase BUB1"/>
    <property type="match status" value="1"/>
</dbReference>
<evidence type="ECO:0000313" key="9">
    <source>
        <dbReference type="Proteomes" id="UP000694844"/>
    </source>
</evidence>
<dbReference type="InterPro" id="IPR000719">
    <property type="entry name" value="Prot_kinase_dom"/>
</dbReference>
<dbReference type="AlphaFoldDB" id="A0A8B8EZW2"/>
<keyword evidence="4" id="KW-0137">Centromere</keyword>
<dbReference type="KEGG" id="cvn:111138042"/>
<dbReference type="Gene3D" id="1.25.40.430">
    <property type="match status" value="1"/>
</dbReference>
<feature type="compositionally biased region" description="Polar residues" evidence="6">
    <location>
        <begin position="295"/>
        <end position="312"/>
    </location>
</feature>
<accession>A0A8B8EZW2</accession>
<name>A0A8B8EZW2_CRAVI</name>
<dbReference type="InterPro" id="IPR015661">
    <property type="entry name" value="Bub1/Mad3"/>
</dbReference>
<protein>
    <submittedName>
        <fullName evidence="10">Mitotic checkpoint serine/threonine-protein kinase BUB1-like</fullName>
    </submittedName>
</protein>
<dbReference type="PANTHER" id="PTHR14030">
    <property type="entry name" value="MITOTIC CHECKPOINT SERINE/THREONINE-PROTEIN KINASE BUB1"/>
    <property type="match status" value="1"/>
</dbReference>
<evidence type="ECO:0000256" key="5">
    <source>
        <dbReference type="SAM" id="Coils"/>
    </source>
</evidence>
<dbReference type="PROSITE" id="PS51489">
    <property type="entry name" value="BUB1_N"/>
    <property type="match status" value="1"/>
</dbReference>
<feature type="compositionally biased region" description="Polar residues" evidence="6">
    <location>
        <begin position="765"/>
        <end position="789"/>
    </location>
</feature>
<keyword evidence="3" id="KW-0995">Kinetochore</keyword>
<keyword evidence="5" id="KW-0175">Coiled coil</keyword>
<evidence type="ECO:0000256" key="2">
    <source>
        <dbReference type="ARBA" id="ARBA00022454"/>
    </source>
</evidence>
<feature type="domain" description="Protein kinase" evidence="7">
    <location>
        <begin position="932"/>
        <end position="1252"/>
    </location>
</feature>
<dbReference type="OrthoDB" id="248495at2759"/>
<dbReference type="InterPro" id="IPR011009">
    <property type="entry name" value="Kinase-like_dom_sf"/>
</dbReference>
<feature type="domain" description="BUB1 N-terminal" evidence="8">
    <location>
        <begin position="47"/>
        <end position="208"/>
    </location>
</feature>
<dbReference type="PROSITE" id="PS50011">
    <property type="entry name" value="PROTEIN_KINASE_DOM"/>
    <property type="match status" value="1"/>
</dbReference>
<dbReference type="Pfam" id="PF08311">
    <property type="entry name" value="Mad3_BUB1_I"/>
    <property type="match status" value="1"/>
</dbReference>
<dbReference type="GO" id="GO:0005634">
    <property type="term" value="C:nucleus"/>
    <property type="evidence" value="ECO:0007669"/>
    <property type="project" value="TreeGrafter"/>
</dbReference>
<dbReference type="Gene3D" id="1.10.510.10">
    <property type="entry name" value="Transferase(Phosphotransferase) domain 1"/>
    <property type="match status" value="1"/>
</dbReference>
<comment type="subcellular location">
    <subcellularLocation>
        <location evidence="1">Chromosome</location>
        <location evidence="1">Centromere</location>
        <location evidence="1">Kinetochore</location>
    </subcellularLocation>
</comment>
<dbReference type="GO" id="GO:0051754">
    <property type="term" value="P:meiotic sister chromatid cohesion, centromeric"/>
    <property type="evidence" value="ECO:0007669"/>
    <property type="project" value="TreeGrafter"/>
</dbReference>
<evidence type="ECO:0000256" key="6">
    <source>
        <dbReference type="SAM" id="MobiDB-lite"/>
    </source>
</evidence>
<evidence type="ECO:0000256" key="4">
    <source>
        <dbReference type="ARBA" id="ARBA00023328"/>
    </source>
</evidence>
<dbReference type="InterPro" id="IPR013212">
    <property type="entry name" value="Mad3/Bub1_I"/>
</dbReference>
<evidence type="ECO:0000256" key="1">
    <source>
        <dbReference type="ARBA" id="ARBA00004629"/>
    </source>
</evidence>
<dbReference type="GO" id="GO:0000776">
    <property type="term" value="C:kinetochore"/>
    <property type="evidence" value="ECO:0007669"/>
    <property type="project" value="UniProtKB-KW"/>
</dbReference>
<dbReference type="GO" id="GO:0032991">
    <property type="term" value="C:protein-containing complex"/>
    <property type="evidence" value="ECO:0007669"/>
    <property type="project" value="UniProtKB-ARBA"/>
</dbReference>
<evidence type="ECO:0000313" key="10">
    <source>
        <dbReference type="RefSeq" id="XP_022345531.1"/>
    </source>
</evidence>
<keyword evidence="2" id="KW-0158">Chromosome</keyword>
<feature type="region of interest" description="Disordered" evidence="6">
    <location>
        <begin position="280"/>
        <end position="330"/>
    </location>
</feature>
<organism evidence="9 10">
    <name type="scientific">Crassostrea virginica</name>
    <name type="common">Eastern oyster</name>
    <dbReference type="NCBI Taxonomy" id="6565"/>
    <lineage>
        <taxon>Eukaryota</taxon>
        <taxon>Metazoa</taxon>
        <taxon>Spiralia</taxon>
        <taxon>Lophotrochozoa</taxon>
        <taxon>Mollusca</taxon>
        <taxon>Bivalvia</taxon>
        <taxon>Autobranchia</taxon>
        <taxon>Pteriomorphia</taxon>
        <taxon>Ostreida</taxon>
        <taxon>Ostreoidea</taxon>
        <taxon>Ostreidae</taxon>
        <taxon>Crassostrea</taxon>
    </lineage>
</organism>
<dbReference type="GeneID" id="111138042"/>
<evidence type="ECO:0000259" key="7">
    <source>
        <dbReference type="PROSITE" id="PS50011"/>
    </source>
</evidence>
<dbReference type="RefSeq" id="XP_022345531.1">
    <property type="nucleotide sequence ID" value="XM_022489823.1"/>
</dbReference>
<feature type="compositionally biased region" description="Polar residues" evidence="6">
    <location>
        <begin position="485"/>
        <end position="498"/>
    </location>
</feature>
<dbReference type="SUPFAM" id="SSF56112">
    <property type="entry name" value="Protein kinase-like (PK-like)"/>
    <property type="match status" value="1"/>
</dbReference>
<feature type="compositionally biased region" description="Polar residues" evidence="6">
    <location>
        <begin position="820"/>
        <end position="829"/>
    </location>
</feature>
<feature type="region of interest" description="Disordered" evidence="6">
    <location>
        <begin position="765"/>
        <end position="845"/>
    </location>
</feature>
<feature type="compositionally biased region" description="Polar residues" evidence="6">
    <location>
        <begin position="518"/>
        <end position="552"/>
    </location>
</feature>
<sequence length="1252" mass="141417">MDHDTSSWELSKENVQPIRQGRHFANLNAALQTNTDHSMLKRQKQTFEEALRSYNGDDPLEVWFSYVLWTEQAFPKGGNESPLWQLLERCIREFNEKDLYKNDQRYVDIWIRYANLSAESEEIFKFMHDQGIGTELSCFYESWANVTELGGHTKKADSIYQLGMNRGAQPISQLQRKHERFQYRVAQGLVGQVEEEEMDTCPSETRTALGKLKTVGKKRQAPVSRIGNVHQGSGGGIPLQARPANQKAGLGFQIYSDENAAPALLPETTGEWKEIPKPSAFNKENRQKPGVWTSAKVSQRGAVSQPTPSKPSFSIHVEETSDQPMMTPRKTPGMENQVLSARKAPKHADPLHNLRHVTETEAGVFVPMYCKDKVYCGIEEFSFEELRALRWKAKKRALENRRRKEEERVIAAQQEDLLRKQEMLRQRMAEFQMQREQFEREKMSMFSKLQEKFLERDQQLEEASQQHLQTQRDQVERDIERRMQQQEQAPRHSPQSVAREQVKRSGVTAAPSAALGQRSLSPQQDEMDTQAQGGNSLQTSTSTPSNNKSWLNSSGSSGSSGGRRTGPTPDRNKRSLTAPSPTVCTKEAMNIVMGMFNSSLNIDKNLGWDDGGTENISLPQQSEPPAATSVPFQIFDENSQRKSEENRIPVYVDQTSQENPALLSHQNMLERQGGSVPVQSFGQRPKKKDGFLMKARQSDMFELENKMEGIESQGGDEDYTIAPVGSHQSFAAMARCASTPFNENHEGPPTLPNLSNIQADKTANNTPVLSSMTDSQGVNSFFPDQQNLSPIMEGSNEESEPSGQSHHHTQHGGSHIQHSLSHPQHSAFQSLGERSAPPIYPLTVEPVGEQDDLNQSTHIVDTSTYQPPDDSPGLADQSVYIDTENPFDVDTVRRILAQLPTPVKLHPSYHEVPRQIQSIICGITITLGMDMYEVREIVGKGAFAKVYSATCMISSCNTDVLDFDYLDADDEVESSKLVALKVQKPANVWEFYICTEIQKRLTRLQDPVDVRPAMMSIDKGYFYTDASCLVTEYCKHGSVLDVVNKFGEANKSQEFLTMYLTIELMHIVEQLHRCQIIHGDLKPDNLLVKGFSALPASGDPDEVFGGDQRPLLLIDFGQSIDMTRYPPGTTFLAKVKTSSFKCIEMQTDRPWTYQTDLFGLAGTIHVLLFGQYMKVYQEQGEWRITQSVNRKFNQGLWRKIFQTLLNIPSCEEIPDLSALRRECEEYFVESLLPTYNKQINKVVQKLDSLLAK</sequence>
<dbReference type="GO" id="GO:0007094">
    <property type="term" value="P:mitotic spindle assembly checkpoint signaling"/>
    <property type="evidence" value="ECO:0007669"/>
    <property type="project" value="InterPro"/>
</dbReference>
<feature type="region of interest" description="Disordered" evidence="6">
    <location>
        <begin position="482"/>
        <end position="582"/>
    </location>
</feature>
<dbReference type="PROSITE" id="PS00108">
    <property type="entry name" value="PROTEIN_KINASE_ST"/>
    <property type="match status" value="1"/>
</dbReference>
<evidence type="ECO:0000256" key="3">
    <source>
        <dbReference type="ARBA" id="ARBA00022838"/>
    </source>
</evidence>
<feature type="coiled-coil region" evidence="5">
    <location>
        <begin position="388"/>
        <end position="441"/>
    </location>
</feature>
<dbReference type="CDD" id="cd13981">
    <property type="entry name" value="STKc_Bub1_BubR1"/>
    <property type="match status" value="1"/>
</dbReference>
<reference evidence="10" key="1">
    <citation type="submission" date="2025-08" db="UniProtKB">
        <authorList>
            <consortium name="RefSeq"/>
        </authorList>
    </citation>
    <scope>IDENTIFICATION</scope>
    <source>
        <tissue evidence="10">Whole sample</tissue>
    </source>
</reference>
<dbReference type="Pfam" id="PF00069">
    <property type="entry name" value="Pkinase"/>
    <property type="match status" value="1"/>
</dbReference>
<dbReference type="SMART" id="SM00777">
    <property type="entry name" value="Mad3_BUB1_I"/>
    <property type="match status" value="1"/>
</dbReference>
<keyword evidence="9" id="KW-1185">Reference proteome</keyword>